<feature type="transmembrane region" description="Helical" evidence="1">
    <location>
        <begin position="150"/>
        <end position="179"/>
    </location>
</feature>
<feature type="transmembrane region" description="Helical" evidence="1">
    <location>
        <begin position="303"/>
        <end position="321"/>
    </location>
</feature>
<keyword evidence="3" id="KW-1185">Reference proteome</keyword>
<feature type="transmembrane region" description="Helical" evidence="1">
    <location>
        <begin position="9"/>
        <end position="29"/>
    </location>
</feature>
<evidence type="ECO:0000313" key="2">
    <source>
        <dbReference type="EMBL" id="MCT2405987.1"/>
    </source>
</evidence>
<dbReference type="Proteomes" id="UP001142057">
    <property type="component" value="Unassembled WGS sequence"/>
</dbReference>
<feature type="transmembrane region" description="Helical" evidence="1">
    <location>
        <begin position="247"/>
        <end position="267"/>
    </location>
</feature>
<feature type="transmembrane region" description="Helical" evidence="1">
    <location>
        <begin position="333"/>
        <end position="354"/>
    </location>
</feature>
<feature type="transmembrane region" description="Helical" evidence="1">
    <location>
        <begin position="73"/>
        <end position="93"/>
    </location>
</feature>
<accession>A0ABT2IBI0</accession>
<keyword evidence="1" id="KW-0472">Membrane</keyword>
<keyword evidence="1" id="KW-1133">Transmembrane helix</keyword>
<organism evidence="2 3">
    <name type="scientific">Chryseobacterium pyrolae</name>
    <dbReference type="NCBI Taxonomy" id="2987481"/>
    <lineage>
        <taxon>Bacteria</taxon>
        <taxon>Pseudomonadati</taxon>
        <taxon>Bacteroidota</taxon>
        <taxon>Flavobacteriia</taxon>
        <taxon>Flavobacteriales</taxon>
        <taxon>Weeksellaceae</taxon>
        <taxon>Chryseobacterium group</taxon>
        <taxon>Chryseobacterium</taxon>
    </lineage>
</organism>
<evidence type="ECO:0000313" key="3">
    <source>
        <dbReference type="Proteomes" id="UP001142057"/>
    </source>
</evidence>
<gene>
    <name evidence="2" type="ORF">NZD88_00285</name>
</gene>
<comment type="caution">
    <text evidence="2">The sequence shown here is derived from an EMBL/GenBank/DDBJ whole genome shotgun (WGS) entry which is preliminary data.</text>
</comment>
<reference evidence="2" key="1">
    <citation type="submission" date="2022-08" db="EMBL/GenBank/DDBJ databases">
        <title>Chryseobacterium antibioticum,isolated from the rhizosphere soil of Pyrola in Tibet.</title>
        <authorList>
            <person name="Kan Y."/>
        </authorList>
    </citation>
    <scope>NUCLEOTIDE SEQUENCE</scope>
    <source>
        <strain evidence="2">Pc2-12</strain>
    </source>
</reference>
<sequence>MRISKEIQFYGYVGFLGIVLLYIIAQLYVKSHLPELGWTVSDWLINYEDGGFKRRGLSGSIFFLIQDSLKISLNTQVFLIQAFFFILIFYFLVRLLVSKKLNWDILILLCSPLCFLFIPVNIFNSGRKEIVLIALVLFFVCGKQSELKKYILFIGFIAGLFLHELFYFYLPFVIAAYILKTQKVDLRYLGSLFVASTLVVVILFVWGGEINQGQSLELLKHRGVQFTKLNIFTYDVVKERKGMINAYQSYILFGLELLFMIFLSFIFVKKYLPQSVKSFGIFVLISLAWVSPVYILGADWFRWNHIYAFLLIILIIIALPDNDQKIPCVEGKFNLSLVAVMILFFIVFFLHIQYDSSGNSKDFWLQYTKGRV</sequence>
<protein>
    <recommendedName>
        <fullName evidence="4">EpsG family protein</fullName>
    </recommendedName>
</protein>
<proteinExistence type="predicted"/>
<name>A0ABT2IBI0_9FLAO</name>
<feature type="transmembrane region" description="Helical" evidence="1">
    <location>
        <begin position="279"/>
        <end position="297"/>
    </location>
</feature>
<keyword evidence="1" id="KW-0812">Transmembrane</keyword>
<dbReference type="RefSeq" id="WP_259826532.1">
    <property type="nucleotide sequence ID" value="NZ_JANZQH010000001.1"/>
</dbReference>
<evidence type="ECO:0000256" key="1">
    <source>
        <dbReference type="SAM" id="Phobius"/>
    </source>
</evidence>
<dbReference type="EMBL" id="JANZQH010000001">
    <property type="protein sequence ID" value="MCT2405987.1"/>
    <property type="molecule type" value="Genomic_DNA"/>
</dbReference>
<feature type="transmembrane region" description="Helical" evidence="1">
    <location>
        <begin position="186"/>
        <end position="206"/>
    </location>
</feature>
<evidence type="ECO:0008006" key="4">
    <source>
        <dbReference type="Google" id="ProtNLM"/>
    </source>
</evidence>
<feature type="transmembrane region" description="Helical" evidence="1">
    <location>
        <begin position="105"/>
        <end position="123"/>
    </location>
</feature>